<evidence type="ECO:0000313" key="1">
    <source>
        <dbReference type="EMBL" id="SNR68360.1"/>
    </source>
</evidence>
<sequence>MNEKEKFPTPSQFYRNIRPEFFSDSKTESKVLLTKEQLALEISQISTNQKHDSFENLCRRLAEKLITPNLIPQVGPTGGGDGKTDSETYPVSNYISDRWFISENKWNENENWAFAISAKKDWKPKVKSDVKKIVETNRGYTKTYFFSNQKIRSKDKKETQDLIKDKYGIELIILDAEWIIEKVYSNHLLNEVIDSLNLSPLHREEKKIGANDLQRIEKLSEIEEIINSSDRTFEVDFQLVEDCLESAMLSRMIELPKTEVIGKFERAKRFVNKLNSVQQKIRIHYQLAWTLINWYDDYKSFYEEFLIVKELVQKHPNLNNLEFYLNLSNILKTVSHLEDSKHVLIIDIKKEEQDFRTFITKCSKNKEKPSTSLLAKFYLSFFQLRQKIENEVSVSDELIKLKEYFELSEKHLDIPFEQLKEFINVYDKILPDNEDYDDLILVIAELESTRVSELSSGKIYLNRGSTKLKNDLNKESLVFFGKAVRKLAKEETQDEFYFCLMLLSEAYSNLGLHWAANNCVISAINLYINEFFTTGTINRRLYNSIEQILKNEVILGRIPILLTWYELFNVIKYYFESEKNLENEEMSIENLIDGCLSTRLLNTDFKNFKELVDLSDILTKNELWLSADSVLYLLGHEDLIEINESRSPSYTKENFKEFYNKLANQPSVEQMAFETNFLNKNEITSYTRILGIKFIINSKDDIQLLILGETIFAYLESFLATAFEDVFPLSEKITLNIKYEKLDEFFEIKHENKNLFDLFINQNYEYTSKDIPELMDKLIPLIIGSNYMFKDYKEFFENLYKNDEVHERLTLIVEHKNFLTNTLTSNPKFFLKNWIKENNKNFPLKRTSNPIEISISNLEKDVADKGKPDFNSATHKNMRAETIIDTYLWDKAKWKAFGFVALPQPNPFGIMLTFENEEAGKKVFENWIKEYGKIDKEETISISIIKGIRKDKPYWYKVLVSKNIKKNPIKDGGFVSLSSRFHRMEPTNSNNLDNLSNGYKYFNKYLLIPAHVDKDFNVKPFPELGILKTKLKFINAWEIGLHDPESVVITADDIPIIPSNIDNAPILKLLKEKRK</sequence>
<dbReference type="Proteomes" id="UP000198412">
    <property type="component" value="Unassembled WGS sequence"/>
</dbReference>
<keyword evidence="2" id="KW-1185">Reference proteome</keyword>
<protein>
    <submittedName>
        <fullName evidence="1">Uncharacterized protein</fullName>
    </submittedName>
</protein>
<name>A0A238YBG4_9FLAO</name>
<dbReference type="RefSeq" id="WP_089378731.1">
    <property type="nucleotide sequence ID" value="NZ_FZNX01000004.1"/>
</dbReference>
<evidence type="ECO:0000313" key="2">
    <source>
        <dbReference type="Proteomes" id="UP000198412"/>
    </source>
</evidence>
<organism evidence="1 2">
    <name type="scientific">Lutibacter flavus</name>
    <dbReference type="NCBI Taxonomy" id="691689"/>
    <lineage>
        <taxon>Bacteria</taxon>
        <taxon>Pseudomonadati</taxon>
        <taxon>Bacteroidota</taxon>
        <taxon>Flavobacteriia</taxon>
        <taxon>Flavobacteriales</taxon>
        <taxon>Flavobacteriaceae</taxon>
        <taxon>Lutibacter</taxon>
    </lineage>
</organism>
<accession>A0A238YBG4</accession>
<reference evidence="2" key="1">
    <citation type="submission" date="2017-06" db="EMBL/GenBank/DDBJ databases">
        <authorList>
            <person name="Varghese N."/>
            <person name="Submissions S."/>
        </authorList>
    </citation>
    <scope>NUCLEOTIDE SEQUENCE [LARGE SCALE GENOMIC DNA]</scope>
    <source>
        <strain evidence="2">DSM 27993</strain>
    </source>
</reference>
<gene>
    <name evidence="1" type="ORF">SAMN04488111_2444</name>
</gene>
<dbReference type="OrthoDB" id="7437075at2"/>
<dbReference type="EMBL" id="FZNX01000004">
    <property type="protein sequence ID" value="SNR68360.1"/>
    <property type="molecule type" value="Genomic_DNA"/>
</dbReference>
<dbReference type="AlphaFoldDB" id="A0A238YBG4"/>
<proteinExistence type="predicted"/>